<organism evidence="2">
    <name type="scientific">Streptomyces sp. NBC_00008</name>
    <dbReference type="NCBI Taxonomy" id="2903610"/>
    <lineage>
        <taxon>Bacteria</taxon>
        <taxon>Bacillati</taxon>
        <taxon>Actinomycetota</taxon>
        <taxon>Actinomycetes</taxon>
        <taxon>Kitasatosporales</taxon>
        <taxon>Streptomycetaceae</taxon>
        <taxon>Streptomyces</taxon>
    </lineage>
</organism>
<name>A0AAU2VPX6_9ACTN</name>
<feature type="region of interest" description="Disordered" evidence="1">
    <location>
        <begin position="73"/>
        <end position="95"/>
    </location>
</feature>
<reference evidence="2" key="1">
    <citation type="submission" date="2022-10" db="EMBL/GenBank/DDBJ databases">
        <title>The complete genomes of actinobacterial strains from the NBC collection.</title>
        <authorList>
            <person name="Joergensen T.S."/>
            <person name="Alvarez Arevalo M."/>
            <person name="Sterndorff E.B."/>
            <person name="Faurdal D."/>
            <person name="Vuksanovic O."/>
            <person name="Mourched A.-S."/>
            <person name="Charusanti P."/>
            <person name="Shaw S."/>
            <person name="Blin K."/>
            <person name="Weber T."/>
        </authorList>
    </citation>
    <scope>NUCLEOTIDE SEQUENCE</scope>
    <source>
        <strain evidence="2">NBC_00008</strain>
    </source>
</reference>
<proteinExistence type="predicted"/>
<sequence length="95" mass="9965">MASRVDELVQQLDGGAEEPMDARAELIHIGRSAVPAIIEGLPSLGSFGRMTAIEVFEALRDVRCGPALIGLPTIPGPEMAPQMPGSRPEGALPSF</sequence>
<dbReference type="AlphaFoldDB" id="A0AAU2VPX6"/>
<accession>A0AAU2VPX6</accession>
<protein>
    <submittedName>
        <fullName evidence="2">Uncharacterized protein</fullName>
    </submittedName>
</protein>
<evidence type="ECO:0000256" key="1">
    <source>
        <dbReference type="SAM" id="MobiDB-lite"/>
    </source>
</evidence>
<gene>
    <name evidence="2" type="ORF">OG398_15805</name>
</gene>
<evidence type="ECO:0000313" key="2">
    <source>
        <dbReference type="EMBL" id="WTW69631.1"/>
    </source>
</evidence>
<dbReference type="EMBL" id="CP108313">
    <property type="protein sequence ID" value="WTW69631.1"/>
    <property type="molecule type" value="Genomic_DNA"/>
</dbReference>